<dbReference type="PANTHER" id="PTHR31989">
    <property type="entry name" value="NAC DOMAIN-CONTAINING PROTEIN 82-RELATED"/>
    <property type="match status" value="1"/>
</dbReference>
<evidence type="ECO:0000256" key="1">
    <source>
        <dbReference type="ARBA" id="ARBA00004123"/>
    </source>
</evidence>
<reference evidence="9" key="2">
    <citation type="submission" date="2021-05" db="UniProtKB">
        <authorList>
            <consortium name="EnsemblPlants"/>
        </authorList>
    </citation>
    <scope>IDENTIFICATION</scope>
    <source>
        <strain evidence="9">subsp. malaccensis</strain>
    </source>
</reference>
<gene>
    <name evidence="8" type="ORF">GSMUA_129400.1</name>
</gene>
<dbReference type="GO" id="GO:0003677">
    <property type="term" value="F:DNA binding"/>
    <property type="evidence" value="ECO:0007669"/>
    <property type="project" value="UniProtKB-KW"/>
</dbReference>
<keyword evidence="6" id="KW-0812">Transmembrane</keyword>
<evidence type="ECO:0000256" key="3">
    <source>
        <dbReference type="ARBA" id="ARBA00023125"/>
    </source>
</evidence>
<dbReference type="InterPro" id="IPR003441">
    <property type="entry name" value="NAC-dom"/>
</dbReference>
<sequence>MELPPGFRFRPTDAELVNHYLEEKIAGRIKSADEVISEIDICKSEPWDLPGDLPAPKSYLLPLLHCLIHLFVCDLWSVFVFPIFFGKN</sequence>
<dbReference type="EMBL" id="HG996469">
    <property type="protein sequence ID" value="CAG1843145.1"/>
    <property type="molecule type" value="Genomic_DNA"/>
</dbReference>
<keyword evidence="3" id="KW-0238">DNA-binding</keyword>
<dbReference type="GO" id="GO:0005634">
    <property type="term" value="C:nucleus"/>
    <property type="evidence" value="ECO:0007669"/>
    <property type="project" value="UniProtKB-SubCell"/>
</dbReference>
<evidence type="ECO:0000256" key="2">
    <source>
        <dbReference type="ARBA" id="ARBA00023015"/>
    </source>
</evidence>
<evidence type="ECO:0000313" key="8">
    <source>
        <dbReference type="EMBL" id="CAG1843145.1"/>
    </source>
</evidence>
<evidence type="ECO:0000256" key="4">
    <source>
        <dbReference type="ARBA" id="ARBA00023163"/>
    </source>
</evidence>
<dbReference type="Proteomes" id="UP000012960">
    <property type="component" value="Unplaced"/>
</dbReference>
<dbReference type="PROSITE" id="PS51005">
    <property type="entry name" value="NAC"/>
    <property type="match status" value="1"/>
</dbReference>
<organism evidence="9 10">
    <name type="scientific">Musa acuminata subsp. malaccensis</name>
    <name type="common">Wild banana</name>
    <name type="synonym">Musa malaccensis</name>
    <dbReference type="NCBI Taxonomy" id="214687"/>
    <lineage>
        <taxon>Eukaryota</taxon>
        <taxon>Viridiplantae</taxon>
        <taxon>Streptophyta</taxon>
        <taxon>Embryophyta</taxon>
        <taxon>Tracheophyta</taxon>
        <taxon>Spermatophyta</taxon>
        <taxon>Magnoliopsida</taxon>
        <taxon>Liliopsida</taxon>
        <taxon>Zingiberales</taxon>
        <taxon>Musaceae</taxon>
        <taxon>Musa</taxon>
    </lineage>
</organism>
<name>A0A804HMC1_MUSAM</name>
<dbReference type="InterPro" id="IPR036093">
    <property type="entry name" value="NAC_dom_sf"/>
</dbReference>
<dbReference type="EnsemblPlants" id="Ma00_t01610.1">
    <property type="protein sequence ID" value="Ma00_p01610.1"/>
    <property type="gene ID" value="Ma00_g01610"/>
</dbReference>
<dbReference type="Pfam" id="PF02365">
    <property type="entry name" value="NAM"/>
    <property type="match status" value="1"/>
</dbReference>
<dbReference type="AlphaFoldDB" id="A0A804HMC1"/>
<keyword evidence="4" id="KW-0804">Transcription</keyword>
<evidence type="ECO:0000313" key="10">
    <source>
        <dbReference type="Proteomes" id="UP000012960"/>
    </source>
</evidence>
<evidence type="ECO:0000313" key="9">
    <source>
        <dbReference type="EnsemblPlants" id="Ma00_p01610.1"/>
    </source>
</evidence>
<proteinExistence type="predicted"/>
<dbReference type="Gene3D" id="2.170.150.80">
    <property type="entry name" value="NAC domain"/>
    <property type="match status" value="1"/>
</dbReference>
<dbReference type="InParanoid" id="A0A804HMC1"/>
<reference evidence="8" key="1">
    <citation type="submission" date="2021-03" db="EMBL/GenBank/DDBJ databases">
        <authorList>
            <consortium name="Genoscope - CEA"/>
            <person name="William W."/>
        </authorList>
    </citation>
    <scope>NUCLEOTIDE SEQUENCE</scope>
    <source>
        <strain evidence="8">Doubled-haploid Pahang</strain>
    </source>
</reference>
<keyword evidence="6" id="KW-1133">Transmembrane helix</keyword>
<evidence type="ECO:0000256" key="6">
    <source>
        <dbReference type="SAM" id="Phobius"/>
    </source>
</evidence>
<dbReference type="Gramene" id="Ma00_t01610.1">
    <property type="protein sequence ID" value="Ma00_p01610.1"/>
    <property type="gene ID" value="Ma00_g01610"/>
</dbReference>
<feature type="transmembrane region" description="Helical" evidence="6">
    <location>
        <begin position="59"/>
        <end position="85"/>
    </location>
</feature>
<dbReference type="SUPFAM" id="SSF101941">
    <property type="entry name" value="NAC domain"/>
    <property type="match status" value="1"/>
</dbReference>
<dbReference type="GO" id="GO:0006355">
    <property type="term" value="P:regulation of DNA-templated transcription"/>
    <property type="evidence" value="ECO:0007669"/>
    <property type="project" value="InterPro"/>
</dbReference>
<evidence type="ECO:0000259" key="7">
    <source>
        <dbReference type="PROSITE" id="PS51005"/>
    </source>
</evidence>
<protein>
    <submittedName>
        <fullName evidence="8">(wild Malaysian banana) hypothetical protein</fullName>
    </submittedName>
</protein>
<accession>A0A804HMC1</accession>
<feature type="domain" description="NAC" evidence="7">
    <location>
        <begin position="3"/>
        <end position="88"/>
    </location>
</feature>
<evidence type="ECO:0000256" key="5">
    <source>
        <dbReference type="ARBA" id="ARBA00023242"/>
    </source>
</evidence>
<comment type="subcellular location">
    <subcellularLocation>
        <location evidence="1">Nucleus</location>
    </subcellularLocation>
</comment>
<keyword evidence="6" id="KW-0472">Membrane</keyword>
<keyword evidence="10" id="KW-1185">Reference proteome</keyword>
<keyword evidence="5" id="KW-0539">Nucleus</keyword>
<keyword evidence="2" id="KW-0805">Transcription regulation</keyword>